<dbReference type="EMBL" id="CADCWF010000371">
    <property type="protein sequence ID" value="CAA9584658.1"/>
    <property type="molecule type" value="Genomic_DNA"/>
</dbReference>
<gene>
    <name evidence="2" type="ORF">AVDCRST_MAG59-5304</name>
</gene>
<feature type="region of interest" description="Disordered" evidence="1">
    <location>
        <begin position="1"/>
        <end position="95"/>
    </location>
</feature>
<feature type="non-terminal residue" evidence="2">
    <location>
        <position position="95"/>
    </location>
</feature>
<organism evidence="2">
    <name type="scientific">uncultured Thermomicrobiales bacterium</name>
    <dbReference type="NCBI Taxonomy" id="1645740"/>
    <lineage>
        <taxon>Bacteria</taxon>
        <taxon>Pseudomonadati</taxon>
        <taxon>Thermomicrobiota</taxon>
        <taxon>Thermomicrobia</taxon>
        <taxon>Thermomicrobiales</taxon>
        <taxon>environmental samples</taxon>
    </lineage>
</organism>
<evidence type="ECO:0000313" key="2">
    <source>
        <dbReference type="EMBL" id="CAA9584658.1"/>
    </source>
</evidence>
<feature type="compositionally biased region" description="Low complexity" evidence="1">
    <location>
        <begin position="51"/>
        <end position="69"/>
    </location>
</feature>
<dbReference type="AlphaFoldDB" id="A0A6J4VT51"/>
<evidence type="ECO:0000256" key="1">
    <source>
        <dbReference type="SAM" id="MobiDB-lite"/>
    </source>
</evidence>
<accession>A0A6J4VT51</accession>
<reference evidence="2" key="1">
    <citation type="submission" date="2020-02" db="EMBL/GenBank/DDBJ databases">
        <authorList>
            <person name="Meier V. D."/>
        </authorList>
    </citation>
    <scope>NUCLEOTIDE SEQUENCE</scope>
    <source>
        <strain evidence="2">AVDCRST_MAG59</strain>
    </source>
</reference>
<feature type="non-terminal residue" evidence="2">
    <location>
        <position position="1"/>
    </location>
</feature>
<proteinExistence type="predicted"/>
<sequence length="95" mass="10007">GRRRGRVHGGRGERGEGGRAAPEMGADGARGGGLPRLHRQPVDRGPAPDPALRAVRGPGRLRLPRRSAGVQGDCPRPDRAPAGRAPAPHLRGRRL</sequence>
<name>A0A6J4VT51_9BACT</name>
<protein>
    <submittedName>
        <fullName evidence="2">Uncharacterized protein</fullName>
    </submittedName>
</protein>